<organism evidence="1 2">
    <name type="scientific">Streptomyces spongiicola</name>
    <dbReference type="NCBI Taxonomy" id="1690221"/>
    <lineage>
        <taxon>Bacteria</taxon>
        <taxon>Bacillati</taxon>
        <taxon>Actinomycetota</taxon>
        <taxon>Actinomycetes</taxon>
        <taxon>Kitasatosporales</taxon>
        <taxon>Streptomycetaceae</taxon>
        <taxon>Streptomyces</taxon>
    </lineage>
</organism>
<proteinExistence type="predicted"/>
<gene>
    <name evidence="1" type="ORF">SSP531S_31740</name>
</gene>
<protein>
    <recommendedName>
        <fullName evidence="3">DUF4209 domain-containing protein</fullName>
    </recommendedName>
</protein>
<evidence type="ECO:0008006" key="3">
    <source>
        <dbReference type="Google" id="ProtNLM"/>
    </source>
</evidence>
<reference evidence="1 2" key="1">
    <citation type="submission" date="2018-07" db="EMBL/GenBank/DDBJ databases">
        <title>Whole Genome Shotgun Sequence of Streptomyces spongiicola strain 531S.</title>
        <authorList>
            <person name="Dohra H."/>
            <person name="Kodani S."/>
        </authorList>
    </citation>
    <scope>NUCLEOTIDE SEQUENCE [LARGE SCALE GENOMIC DNA]</scope>
    <source>
        <strain evidence="1 2">531S</strain>
    </source>
</reference>
<dbReference type="EMBL" id="BGZL01000008">
    <property type="protein sequence ID" value="GBQ01733.1"/>
    <property type="molecule type" value="Genomic_DNA"/>
</dbReference>
<dbReference type="Proteomes" id="UP000265354">
    <property type="component" value="Unassembled WGS sequence"/>
</dbReference>
<dbReference type="AlphaFoldDB" id="A0A388SYI3"/>
<evidence type="ECO:0000313" key="1">
    <source>
        <dbReference type="EMBL" id="GBQ01733.1"/>
    </source>
</evidence>
<sequence>MQKLAAKLTPPLDSVAVRELVTTFAYVLSVMPLGSAQPGAALVPLDGPAIPRALKDSDDEVRSLWLELGGAVTHPVARARCADIVFTLRLANARDAAEKAANAYLDLVGGAFRMTEQSHALLRAWTLARSVNLVPLAQQVASVMFDTARDALARQDNPHVFVELLDALTVPRKKNAQPVDPRVDDLLDRALLTYTDTRIVAQVAKLVRRRAVGDESRIRKASEVEVTAYLNDADRATNAMIVRNHLSEAATRARQLNVPELERVAVARLQSAPPVEWKIIESEIKIPNVLFRSYLRPFERADTWLAALGYWFHADSPSGTLAVNERTAREVFNQSVFSRLATTVMFGDNDLPKRVLGDDDDVFQRELIRVETMNIHLHGLVLADALDLIRTRFGVPSFEDLYGSLVESGVHPDFAKALAKAFILYWVGEFEASAHLAVPKVEAAARALLLELNEPLCRTAVGDGSGKFPGLGVLLDPLTENDFDPDWSRFLATFLLEEGMNVRNLIAHGFMKEVGRETAALGLRAFALLALITSADAVDRDEAVVRAALANPHGASSRSWRQRAVNAVRAAWIELRR</sequence>
<evidence type="ECO:0000313" key="2">
    <source>
        <dbReference type="Proteomes" id="UP000265354"/>
    </source>
</evidence>
<name>A0A388SYI3_9ACTN</name>
<comment type="caution">
    <text evidence="1">The sequence shown here is derived from an EMBL/GenBank/DDBJ whole genome shotgun (WGS) entry which is preliminary data.</text>
</comment>
<accession>A0A388SYI3</accession>